<feature type="region of interest" description="Disordered" evidence="1">
    <location>
        <begin position="46"/>
        <end position="358"/>
    </location>
</feature>
<feature type="compositionally biased region" description="Polar residues" evidence="1">
    <location>
        <begin position="46"/>
        <end position="80"/>
    </location>
</feature>
<comment type="caution">
    <text evidence="2">The sequence shown here is derived from an EMBL/GenBank/DDBJ whole genome shotgun (WGS) entry which is preliminary data.</text>
</comment>
<evidence type="ECO:0000313" key="2">
    <source>
        <dbReference type="EMBL" id="KAG2180698.1"/>
    </source>
</evidence>
<feature type="region of interest" description="Disordered" evidence="1">
    <location>
        <begin position="514"/>
        <end position="538"/>
    </location>
</feature>
<feature type="compositionally biased region" description="Polar residues" evidence="1">
    <location>
        <begin position="337"/>
        <end position="358"/>
    </location>
</feature>
<feature type="compositionally biased region" description="Polar residues" evidence="1">
    <location>
        <begin position="303"/>
        <end position="328"/>
    </location>
</feature>
<keyword evidence="3" id="KW-1185">Reference proteome</keyword>
<gene>
    <name evidence="2" type="ORF">INT44_003705</name>
</gene>
<dbReference type="OrthoDB" id="2403054at2759"/>
<evidence type="ECO:0000313" key="3">
    <source>
        <dbReference type="Proteomes" id="UP000612746"/>
    </source>
</evidence>
<accession>A0A8H7UI49</accession>
<feature type="compositionally biased region" description="Low complexity" evidence="1">
    <location>
        <begin position="86"/>
        <end position="110"/>
    </location>
</feature>
<dbReference type="AlphaFoldDB" id="A0A8H7UI49"/>
<sequence length="552" mass="60738">MLTWWFVKANPIGVEKAKMYMIHCWKLYREPTVTANNMDTLDSLFSSDEDSTSGNIPSSQTRTPKKPTNITKVASPLSQPRQRHPPSSARQSSKRVSSSSSKPTPTQTPSVEEEEKNLEDNHGIADSKEEVSPPITTNNNDSYETITESPTEDHSMRTDSAENLTATDASAFSPTEETNAVPEASTVDLAEADDDFITAAKRKRRRTRGGAKLQRQKMAQMEQCNSASDQTHVKKPARKTSDEQYTLPGPKSNPKAGNEKSMHRHSQPNPIQANEPVRNTSKSSPKLTSVSHEDGVCDDVQGTPKSSPRVSNSNITYADVAASTSAPNPVTEHRTTAVISSPQSPVSPALSQSSIVSNNEKRQSWYSPFSSGLELDIVPRPQPSLSSESVLFSGGGRPGSMGFDAKTGNYQHPDVLNALFRGGEGFLSSKGNALGLVPKFDNSEVRPEHQMASAPYLRWDLYNNTRTPIAPPSSATERPMSMFNAKTPQQWDSLLSQDELEVRHPRHSWGAIGNVETEAWSTQPTPIQHERKKSNSGFSFFDRRLSTFSPRR</sequence>
<reference evidence="2" key="1">
    <citation type="submission" date="2020-12" db="EMBL/GenBank/DDBJ databases">
        <title>Metabolic potential, ecology and presence of endohyphal bacteria is reflected in genomic diversity of Mucoromycotina.</title>
        <authorList>
            <person name="Muszewska A."/>
            <person name="Okrasinska A."/>
            <person name="Steczkiewicz K."/>
            <person name="Drgas O."/>
            <person name="Orlowska M."/>
            <person name="Perlinska-Lenart U."/>
            <person name="Aleksandrzak-Piekarczyk T."/>
            <person name="Szatraj K."/>
            <person name="Zielenkiewicz U."/>
            <person name="Pilsyk S."/>
            <person name="Malc E."/>
            <person name="Mieczkowski P."/>
            <person name="Kruszewska J.S."/>
            <person name="Biernat P."/>
            <person name="Pawlowska J."/>
        </authorList>
    </citation>
    <scope>NUCLEOTIDE SEQUENCE</scope>
    <source>
        <strain evidence="2">WA0000051536</strain>
    </source>
</reference>
<protein>
    <submittedName>
        <fullName evidence="2">Uncharacterized protein</fullName>
    </submittedName>
</protein>
<name>A0A8H7UI49_9FUNG</name>
<dbReference type="Proteomes" id="UP000612746">
    <property type="component" value="Unassembled WGS sequence"/>
</dbReference>
<feature type="compositionally biased region" description="Basic residues" evidence="1">
    <location>
        <begin position="200"/>
        <end position="209"/>
    </location>
</feature>
<feature type="compositionally biased region" description="Basic and acidic residues" evidence="1">
    <location>
        <begin position="118"/>
        <end position="131"/>
    </location>
</feature>
<feature type="compositionally biased region" description="Polar residues" evidence="1">
    <location>
        <begin position="161"/>
        <end position="178"/>
    </location>
</feature>
<feature type="compositionally biased region" description="Polar residues" evidence="1">
    <location>
        <begin position="134"/>
        <end position="149"/>
    </location>
</feature>
<feature type="compositionally biased region" description="Polar residues" evidence="1">
    <location>
        <begin position="267"/>
        <end position="290"/>
    </location>
</feature>
<proteinExistence type="predicted"/>
<evidence type="ECO:0000256" key="1">
    <source>
        <dbReference type="SAM" id="MobiDB-lite"/>
    </source>
</evidence>
<organism evidence="2 3">
    <name type="scientific">Umbelopsis vinacea</name>
    <dbReference type="NCBI Taxonomy" id="44442"/>
    <lineage>
        <taxon>Eukaryota</taxon>
        <taxon>Fungi</taxon>
        <taxon>Fungi incertae sedis</taxon>
        <taxon>Mucoromycota</taxon>
        <taxon>Mucoromycotina</taxon>
        <taxon>Umbelopsidomycetes</taxon>
        <taxon>Umbelopsidales</taxon>
        <taxon>Umbelopsidaceae</taxon>
        <taxon>Umbelopsis</taxon>
    </lineage>
</organism>
<feature type="compositionally biased region" description="Basic and acidic residues" evidence="1">
    <location>
        <begin position="151"/>
        <end position="160"/>
    </location>
</feature>
<dbReference type="EMBL" id="JAEPRA010000009">
    <property type="protein sequence ID" value="KAG2180698.1"/>
    <property type="molecule type" value="Genomic_DNA"/>
</dbReference>